<dbReference type="Gene3D" id="3.60.40.10">
    <property type="entry name" value="PPM-type phosphatase domain"/>
    <property type="match status" value="1"/>
</dbReference>
<dbReference type="AlphaFoldDB" id="W2SXA3"/>
<dbReference type="SUPFAM" id="SSF81606">
    <property type="entry name" value="PP2C-like"/>
    <property type="match status" value="1"/>
</dbReference>
<dbReference type="STRING" id="51031.W2SXA3"/>
<dbReference type="Pfam" id="PF00481">
    <property type="entry name" value="PP2C"/>
    <property type="match status" value="1"/>
</dbReference>
<keyword evidence="3" id="KW-1185">Reference proteome</keyword>
<evidence type="ECO:0000313" key="2">
    <source>
        <dbReference type="EMBL" id="ETN74173.1"/>
    </source>
</evidence>
<name>W2SXA3_NECAM</name>
<dbReference type="Proteomes" id="UP000053676">
    <property type="component" value="Unassembled WGS sequence"/>
</dbReference>
<gene>
    <name evidence="2" type="ORF">NECAME_13153</name>
</gene>
<proteinExistence type="predicted"/>
<accession>W2SXA3</accession>
<dbReference type="InterPro" id="IPR001932">
    <property type="entry name" value="PPM-type_phosphatase-like_dom"/>
</dbReference>
<organism evidence="2 3">
    <name type="scientific">Necator americanus</name>
    <name type="common">Human hookworm</name>
    <dbReference type="NCBI Taxonomy" id="51031"/>
    <lineage>
        <taxon>Eukaryota</taxon>
        <taxon>Metazoa</taxon>
        <taxon>Ecdysozoa</taxon>
        <taxon>Nematoda</taxon>
        <taxon>Chromadorea</taxon>
        <taxon>Rhabditida</taxon>
        <taxon>Rhabditina</taxon>
        <taxon>Rhabditomorpha</taxon>
        <taxon>Strongyloidea</taxon>
        <taxon>Ancylostomatidae</taxon>
        <taxon>Bunostominae</taxon>
        <taxon>Necator</taxon>
    </lineage>
</organism>
<dbReference type="OrthoDB" id="343114at2759"/>
<sequence length="133" mass="15084">MFGKDVISKSRTRQFLGKFQSSDFKPQSEPRRQPGKNISDVFEWLTLLLTQLNDMLKVLRNYDVPSPFWLMQPIERKRIENAGGFISKDDGAYRVQGILAVSGSFGDTFLKRLGALTVHPDALRVDLATNPLK</sequence>
<reference evidence="3" key="1">
    <citation type="journal article" date="2014" name="Nat. Genet.">
        <title>Genome of the human hookworm Necator americanus.</title>
        <authorList>
            <person name="Tang Y.T."/>
            <person name="Gao X."/>
            <person name="Rosa B.A."/>
            <person name="Abubucker S."/>
            <person name="Hallsworth-Pepin K."/>
            <person name="Martin J."/>
            <person name="Tyagi R."/>
            <person name="Heizer E."/>
            <person name="Zhang X."/>
            <person name="Bhonagiri-Palsikar V."/>
            <person name="Minx P."/>
            <person name="Warren W.C."/>
            <person name="Wang Q."/>
            <person name="Zhan B."/>
            <person name="Hotez P.J."/>
            <person name="Sternberg P.W."/>
            <person name="Dougall A."/>
            <person name="Gaze S.T."/>
            <person name="Mulvenna J."/>
            <person name="Sotillo J."/>
            <person name="Ranganathan S."/>
            <person name="Rabelo E.M."/>
            <person name="Wilson R.K."/>
            <person name="Felgner P.L."/>
            <person name="Bethony J."/>
            <person name="Hawdon J.M."/>
            <person name="Gasser R.B."/>
            <person name="Loukas A."/>
            <person name="Mitreva M."/>
        </authorList>
    </citation>
    <scope>NUCLEOTIDE SEQUENCE [LARGE SCALE GENOMIC DNA]</scope>
</reference>
<dbReference type="KEGG" id="nai:NECAME_13153"/>
<evidence type="ECO:0000313" key="3">
    <source>
        <dbReference type="Proteomes" id="UP000053676"/>
    </source>
</evidence>
<dbReference type="EMBL" id="KI660381">
    <property type="protein sequence ID" value="ETN74173.1"/>
    <property type="molecule type" value="Genomic_DNA"/>
</dbReference>
<feature type="domain" description="PPM-type phosphatase" evidence="1">
    <location>
        <begin position="74"/>
        <end position="126"/>
    </location>
</feature>
<evidence type="ECO:0000259" key="1">
    <source>
        <dbReference type="Pfam" id="PF00481"/>
    </source>
</evidence>
<protein>
    <recommendedName>
        <fullName evidence="1">PPM-type phosphatase domain-containing protein</fullName>
    </recommendedName>
</protein>
<dbReference type="InterPro" id="IPR036457">
    <property type="entry name" value="PPM-type-like_dom_sf"/>
</dbReference>